<gene>
    <name evidence="5" type="ORF">E7Z59_07330</name>
</gene>
<reference evidence="5 6" key="1">
    <citation type="submission" date="2019-04" db="EMBL/GenBank/DDBJ databases">
        <title>Draft genome sequence of Robertkochia marina CC-AMO-30D.</title>
        <authorList>
            <person name="Hameed A."/>
            <person name="Lin S.-Y."/>
            <person name="Shahina M."/>
            <person name="Lai W.-A."/>
            <person name="Young C.-C."/>
        </authorList>
    </citation>
    <scope>NUCLEOTIDE SEQUENCE [LARGE SCALE GENOMIC DNA]</scope>
    <source>
        <strain evidence="5 6">CC-AMO-30D</strain>
    </source>
</reference>
<dbReference type="InterPro" id="IPR050153">
    <property type="entry name" value="Metal_Ion_Import_ABC"/>
</dbReference>
<dbReference type="GO" id="GO:0005524">
    <property type="term" value="F:ATP binding"/>
    <property type="evidence" value="ECO:0007669"/>
    <property type="project" value="UniProtKB-KW"/>
</dbReference>
<evidence type="ECO:0000256" key="1">
    <source>
        <dbReference type="ARBA" id="ARBA00022448"/>
    </source>
</evidence>
<dbReference type="PANTHER" id="PTHR42734">
    <property type="entry name" value="METAL TRANSPORT SYSTEM ATP-BINDING PROTEIN TM_0124-RELATED"/>
    <property type="match status" value="1"/>
</dbReference>
<name>A0A4S3M1W9_9FLAO</name>
<dbReference type="SUPFAM" id="SSF52540">
    <property type="entry name" value="P-loop containing nucleoside triphosphate hydrolases"/>
    <property type="match status" value="1"/>
</dbReference>
<dbReference type="EMBL" id="SSMC01000002">
    <property type="protein sequence ID" value="THD67465.1"/>
    <property type="molecule type" value="Genomic_DNA"/>
</dbReference>
<dbReference type="SMART" id="SM00382">
    <property type="entry name" value="AAA"/>
    <property type="match status" value="1"/>
</dbReference>
<dbReference type="Pfam" id="PF00005">
    <property type="entry name" value="ABC_tran"/>
    <property type="match status" value="1"/>
</dbReference>
<dbReference type="InterPro" id="IPR027417">
    <property type="entry name" value="P-loop_NTPase"/>
</dbReference>
<dbReference type="InterPro" id="IPR003439">
    <property type="entry name" value="ABC_transporter-like_ATP-bd"/>
</dbReference>
<comment type="caution">
    <text evidence="5">The sequence shown here is derived from an EMBL/GenBank/DDBJ whole genome shotgun (WGS) entry which is preliminary data.</text>
</comment>
<evidence type="ECO:0000256" key="3">
    <source>
        <dbReference type="ARBA" id="ARBA00022840"/>
    </source>
</evidence>
<dbReference type="InterPro" id="IPR003593">
    <property type="entry name" value="AAA+_ATPase"/>
</dbReference>
<accession>A0A4S3M1W9</accession>
<dbReference type="CDD" id="cd03214">
    <property type="entry name" value="ABC_Iron-Siderophores_B12_Hemin"/>
    <property type="match status" value="1"/>
</dbReference>
<dbReference type="AlphaFoldDB" id="A0A4S3M1W9"/>
<dbReference type="RefSeq" id="WP_136335670.1">
    <property type="nucleotide sequence ID" value="NZ_QXMP01000005.1"/>
</dbReference>
<evidence type="ECO:0000259" key="4">
    <source>
        <dbReference type="PROSITE" id="PS50893"/>
    </source>
</evidence>
<dbReference type="GO" id="GO:0016887">
    <property type="term" value="F:ATP hydrolysis activity"/>
    <property type="evidence" value="ECO:0007669"/>
    <property type="project" value="InterPro"/>
</dbReference>
<keyword evidence="6" id="KW-1185">Reference proteome</keyword>
<feature type="domain" description="ABC transporter" evidence="4">
    <location>
        <begin position="8"/>
        <end position="248"/>
    </location>
</feature>
<dbReference type="PANTHER" id="PTHR42734:SF21">
    <property type="entry name" value="IRON ABC TRANSPORTER, ATP-BINDING PROTEIN"/>
    <property type="match status" value="1"/>
</dbReference>
<evidence type="ECO:0000313" key="6">
    <source>
        <dbReference type="Proteomes" id="UP000305939"/>
    </source>
</evidence>
<proteinExistence type="predicted"/>
<dbReference type="OrthoDB" id="9787851at2"/>
<keyword evidence="3 5" id="KW-0067">ATP-binding</keyword>
<keyword evidence="1" id="KW-0813">Transport</keyword>
<protein>
    <submittedName>
        <fullName evidence="5">ABC transporter ATP-binding protein</fullName>
    </submittedName>
</protein>
<dbReference type="Proteomes" id="UP000305939">
    <property type="component" value="Unassembled WGS sequence"/>
</dbReference>
<sequence length="262" mass="28517">MTEGYPVLSVKDLLMGYHTSGENIQVSGSVNFDLFPGELAAVVGPNGVGKSTLLRTLAGVHPPLGGDITLNNRSLKSYSAKDLATNLSIVLTEKIPAGNLTAAELIALGRQPYTNWLGSLSETDKSVVRSVLEKLDLKELHNKACGAMSDGQLQRVMIGRALAQDTPLILLDEPTSHLDIYHKAYIFKLLRTIAHDTKKTILFSSHEIDLAIQLCDKILVLQPREAGFGDPCSLIEQGSFQSLFPSDLIKFDSRSGSFRIKK</sequence>
<keyword evidence="2" id="KW-0547">Nucleotide-binding</keyword>
<evidence type="ECO:0000313" key="5">
    <source>
        <dbReference type="EMBL" id="THD67465.1"/>
    </source>
</evidence>
<dbReference type="Gene3D" id="3.40.50.300">
    <property type="entry name" value="P-loop containing nucleotide triphosphate hydrolases"/>
    <property type="match status" value="1"/>
</dbReference>
<dbReference type="PROSITE" id="PS50893">
    <property type="entry name" value="ABC_TRANSPORTER_2"/>
    <property type="match status" value="1"/>
</dbReference>
<evidence type="ECO:0000256" key="2">
    <source>
        <dbReference type="ARBA" id="ARBA00022741"/>
    </source>
</evidence>
<organism evidence="5 6">
    <name type="scientific">Robertkochia marina</name>
    <dbReference type="NCBI Taxonomy" id="1227945"/>
    <lineage>
        <taxon>Bacteria</taxon>
        <taxon>Pseudomonadati</taxon>
        <taxon>Bacteroidota</taxon>
        <taxon>Flavobacteriia</taxon>
        <taxon>Flavobacteriales</taxon>
        <taxon>Flavobacteriaceae</taxon>
        <taxon>Robertkochia</taxon>
    </lineage>
</organism>